<dbReference type="AlphaFoldDB" id="A0A2I6S889"/>
<dbReference type="GO" id="GO:0005524">
    <property type="term" value="F:ATP binding"/>
    <property type="evidence" value="ECO:0007669"/>
    <property type="project" value="InterPro"/>
</dbReference>
<dbReference type="Pfam" id="PF09830">
    <property type="entry name" value="ATP_transf"/>
    <property type="match status" value="1"/>
</dbReference>
<evidence type="ECO:0000313" key="5">
    <source>
        <dbReference type="Proteomes" id="UP000242205"/>
    </source>
</evidence>
<dbReference type="KEGG" id="atw:C0099_11340"/>
<dbReference type="EMBL" id="CP025682">
    <property type="protein sequence ID" value="AUN95468.1"/>
    <property type="molecule type" value="Genomic_DNA"/>
</dbReference>
<accession>A0A2I6S889</accession>
<dbReference type="InterPro" id="IPR009163">
    <property type="entry name" value="Ap4A_phos1/2"/>
</dbReference>
<dbReference type="Proteomes" id="UP000242205">
    <property type="component" value="Chromosome"/>
</dbReference>
<feature type="domain" description="Ap4A phosphorylase 1/2 N-terminal" evidence="3">
    <location>
        <begin position="15"/>
        <end position="158"/>
    </location>
</feature>
<evidence type="ECO:0000259" key="2">
    <source>
        <dbReference type="Pfam" id="PF09830"/>
    </source>
</evidence>
<feature type="domain" description="ATP adenylyltransferase C-terminal" evidence="2">
    <location>
        <begin position="186"/>
        <end position="287"/>
    </location>
</feature>
<organism evidence="4 5">
    <name type="scientific">Pseudazoarcus pumilus</name>
    <dbReference type="NCBI Taxonomy" id="2067960"/>
    <lineage>
        <taxon>Bacteria</taxon>
        <taxon>Pseudomonadati</taxon>
        <taxon>Pseudomonadota</taxon>
        <taxon>Betaproteobacteria</taxon>
        <taxon>Rhodocyclales</taxon>
        <taxon>Zoogloeaceae</taxon>
        <taxon>Pseudazoarcus</taxon>
    </lineage>
</organism>
<dbReference type="InterPro" id="IPR045759">
    <property type="entry name" value="Ap4A_phos1/2_N"/>
</dbReference>
<dbReference type="PIRSF" id="PIRSF000846">
    <property type="entry name" value="ATP_adenylyltr"/>
    <property type="match status" value="1"/>
</dbReference>
<protein>
    <submittedName>
        <fullName evidence="4">Phosphorylase</fullName>
    </submittedName>
</protein>
<dbReference type="InterPro" id="IPR019200">
    <property type="entry name" value="ATP_adenylylTrfase_C"/>
</dbReference>
<proteinExistence type="predicted"/>
<dbReference type="GO" id="GO:0009117">
    <property type="term" value="P:nucleotide metabolic process"/>
    <property type="evidence" value="ECO:0007669"/>
    <property type="project" value="InterPro"/>
</dbReference>
<reference evidence="4 5" key="1">
    <citation type="submission" date="2018-01" db="EMBL/GenBank/DDBJ databases">
        <authorList>
            <person name="Fu G.-Y."/>
        </authorList>
    </citation>
    <scope>NUCLEOTIDE SEQUENCE [LARGE SCALE GENOMIC DNA]</scope>
    <source>
        <strain evidence="4 5">SY39</strain>
    </source>
</reference>
<dbReference type="GO" id="GO:0003877">
    <property type="term" value="F:ATP:ADP adenylyltransferase activity"/>
    <property type="evidence" value="ECO:0007669"/>
    <property type="project" value="InterPro"/>
</dbReference>
<evidence type="ECO:0000259" key="3">
    <source>
        <dbReference type="Pfam" id="PF19327"/>
    </source>
</evidence>
<dbReference type="OrthoDB" id="421767at2"/>
<dbReference type="InterPro" id="IPR043171">
    <property type="entry name" value="Ap4A_phos1/2-like"/>
</dbReference>
<sequence length="291" mass="30882">MTLHEPSGLPDLAALDAAIERAEGAGALHAIRTEQTFIEDDGIRFLVRWASSLAAKDAARKPARREAAPANPFLPPEAALTLGPVGRDHLLVLNKYPVIARHLLIVTREFAEQSVPPTRSDFAALAGVMTALGGLGFCNGGEAAGASQRHKHLQWIPESPQSDCLRAMTAALPTGSAPLELVEHPRLAWRHAFVRLPAAADGAALLAAFERACAHCALHCAGGLMPPYNFLANEAWMLVVPRSREHCEGISINALGFAGSMFVRDAAQIETVRGIGPLKMLAAVAMPARPG</sequence>
<dbReference type="Pfam" id="PF19327">
    <property type="entry name" value="Ap4A_phos_N"/>
    <property type="match status" value="1"/>
</dbReference>
<dbReference type="RefSeq" id="WP_102247516.1">
    <property type="nucleotide sequence ID" value="NZ_CP025682.1"/>
</dbReference>
<evidence type="ECO:0000313" key="4">
    <source>
        <dbReference type="EMBL" id="AUN95468.1"/>
    </source>
</evidence>
<dbReference type="PANTHER" id="PTHR38420">
    <property type="entry name" value="AP-4-A PHOSPHORYLASE II"/>
    <property type="match status" value="1"/>
</dbReference>
<dbReference type="Gene3D" id="3.30.428.70">
    <property type="match status" value="1"/>
</dbReference>
<dbReference type="SUPFAM" id="SSF54197">
    <property type="entry name" value="HIT-like"/>
    <property type="match status" value="1"/>
</dbReference>
<dbReference type="InterPro" id="IPR036265">
    <property type="entry name" value="HIT-like_sf"/>
</dbReference>
<dbReference type="PANTHER" id="PTHR38420:SF1">
    <property type="entry name" value="PUTATIVE (AFU_ORTHOLOGUE AFUA_5G14690)-RELATED"/>
    <property type="match status" value="1"/>
</dbReference>
<keyword evidence="5" id="KW-1185">Reference proteome</keyword>
<evidence type="ECO:0000256" key="1">
    <source>
        <dbReference type="PIRSR" id="PIRSR000846-1"/>
    </source>
</evidence>
<gene>
    <name evidence="4" type="ORF">C0099_11340</name>
</gene>
<feature type="active site" description="Nucleophile" evidence="1">
    <location>
        <position position="152"/>
    </location>
</feature>
<name>A0A2I6S889_9RHOO</name>